<dbReference type="Gene3D" id="1.10.1760.20">
    <property type="match status" value="1"/>
</dbReference>
<proteinExistence type="predicted"/>
<gene>
    <name evidence="2" type="ORF">BRYFOR_05340</name>
</gene>
<protein>
    <recommendedName>
        <fullName evidence="4">Heptaprenyl diphosphate synthase component I</fullName>
    </recommendedName>
</protein>
<dbReference type="AlphaFoldDB" id="C6L9Q0"/>
<dbReference type="Proteomes" id="UP000005561">
    <property type="component" value="Unassembled WGS sequence"/>
</dbReference>
<reference evidence="2" key="1">
    <citation type="submission" date="2009-07" db="EMBL/GenBank/DDBJ databases">
        <authorList>
            <person name="Weinstock G."/>
            <person name="Sodergren E."/>
            <person name="Clifton S."/>
            <person name="Fulton L."/>
            <person name="Fulton B."/>
            <person name="Courtney L."/>
            <person name="Fronick C."/>
            <person name="Harrison M."/>
            <person name="Strong C."/>
            <person name="Farmer C."/>
            <person name="Delahaunty K."/>
            <person name="Markovic C."/>
            <person name="Hall O."/>
            <person name="Minx P."/>
            <person name="Tomlinson C."/>
            <person name="Mitreva M."/>
            <person name="Nelson J."/>
            <person name="Hou S."/>
            <person name="Wollam A."/>
            <person name="Pepin K.H."/>
            <person name="Johnson M."/>
            <person name="Bhonagiri V."/>
            <person name="Nash W.E."/>
            <person name="Warren W."/>
            <person name="Chinwalla A."/>
            <person name="Mardis E.R."/>
            <person name="Wilson R.K."/>
        </authorList>
    </citation>
    <scope>NUCLEOTIDE SEQUENCE [LARGE SCALE GENOMIC DNA]</scope>
    <source>
        <strain evidence="2">DSM 14469</strain>
    </source>
</reference>
<keyword evidence="3" id="KW-1185">Reference proteome</keyword>
<evidence type="ECO:0008006" key="4">
    <source>
        <dbReference type="Google" id="ProtNLM"/>
    </source>
</evidence>
<dbReference type="STRING" id="168384.SAMN05660368_03620"/>
<evidence type="ECO:0000313" key="2">
    <source>
        <dbReference type="EMBL" id="EET62307.1"/>
    </source>
</evidence>
<evidence type="ECO:0000313" key="3">
    <source>
        <dbReference type="Proteomes" id="UP000005561"/>
    </source>
</evidence>
<dbReference type="RefSeq" id="WP_006860142.1">
    <property type="nucleotide sequence ID" value="NZ_ACCL02000002.1"/>
</dbReference>
<accession>C6L9Q0</accession>
<feature type="compositionally biased region" description="Basic and acidic residues" evidence="1">
    <location>
        <begin position="24"/>
        <end position="37"/>
    </location>
</feature>
<dbReference type="Pfam" id="PF07456">
    <property type="entry name" value="Hpre_diP_synt_I"/>
    <property type="match status" value="1"/>
</dbReference>
<comment type="caution">
    <text evidence="2">The sequence shown here is derived from an EMBL/GenBank/DDBJ whole genome shotgun (WGS) entry which is preliminary data.</text>
</comment>
<dbReference type="eggNOG" id="COG4769">
    <property type="taxonomic scope" value="Bacteria"/>
</dbReference>
<dbReference type="InterPro" id="IPR010898">
    <property type="entry name" value="Hpre_diP_synth_I"/>
</dbReference>
<feature type="region of interest" description="Disordered" evidence="1">
    <location>
        <begin position="1"/>
        <end position="38"/>
    </location>
</feature>
<sequence>MKERRTEKADKGKDGAQESTGWEDVQKKQGENARDGGQKMQTAGERAAMYGVLVALAMIFSYVETLIPIPMGIPGVKPGLANLVVFAALYRMCPADAFVISMVRILLVGMTFGNEFAMLYSFAGGMLSFLVMWFAKKKEWLGMTGVSIAGGIAHNIGQLLVAAAVLESMAVFTYLPVLLLAGTVMGAFIGLLGAQVIKRLPGKVW</sequence>
<evidence type="ECO:0000256" key="1">
    <source>
        <dbReference type="SAM" id="MobiDB-lite"/>
    </source>
</evidence>
<dbReference type="EMBL" id="ACCL02000002">
    <property type="protein sequence ID" value="EET62307.1"/>
    <property type="molecule type" value="Genomic_DNA"/>
</dbReference>
<organism evidence="2 3">
    <name type="scientific">Marvinbryantia formatexigens DSM 14469</name>
    <dbReference type="NCBI Taxonomy" id="478749"/>
    <lineage>
        <taxon>Bacteria</taxon>
        <taxon>Bacillati</taxon>
        <taxon>Bacillota</taxon>
        <taxon>Clostridia</taxon>
        <taxon>Lachnospirales</taxon>
        <taxon>Lachnospiraceae</taxon>
        <taxon>Marvinbryantia</taxon>
    </lineage>
</organism>
<name>C6L9Q0_9FIRM</name>
<feature type="compositionally biased region" description="Basic and acidic residues" evidence="1">
    <location>
        <begin position="1"/>
        <end position="16"/>
    </location>
</feature>